<sequence>MNKLTVFIFVLLLGCQKSPSVQKTDLLGVWQLEAIRVGGKAINLSGKPMDLGNGLSQATLTFKENNVKITAYTTAYDFEDSEVIENELPYEIKKNEIILAGKKVHKIIKGKLVMETQRDGLTYLTIYKKVSS</sequence>
<gene>
    <name evidence="1" type="ORF">CCAN11_1300012</name>
</gene>
<dbReference type="AlphaFoldDB" id="A0A0B7IB85"/>
<evidence type="ECO:0008006" key="3">
    <source>
        <dbReference type="Google" id="ProtNLM"/>
    </source>
</evidence>
<reference evidence="2" key="1">
    <citation type="submission" date="2015-01" db="EMBL/GenBank/DDBJ databases">
        <authorList>
            <person name="MANFREDI Pablo"/>
        </authorList>
    </citation>
    <scope>NUCLEOTIDE SEQUENCE [LARGE SCALE GENOMIC DNA]</scope>
    <source>
        <strain evidence="2">Cc11</strain>
    </source>
</reference>
<dbReference type="EMBL" id="CDOK01000036">
    <property type="protein sequence ID" value="CEN47148.1"/>
    <property type="molecule type" value="Genomic_DNA"/>
</dbReference>
<dbReference type="PROSITE" id="PS51257">
    <property type="entry name" value="PROKAR_LIPOPROTEIN"/>
    <property type="match status" value="1"/>
</dbReference>
<proteinExistence type="predicted"/>
<organism evidence="1 2">
    <name type="scientific">Capnocytophaga canimorsus</name>
    <dbReference type="NCBI Taxonomy" id="28188"/>
    <lineage>
        <taxon>Bacteria</taxon>
        <taxon>Pseudomonadati</taxon>
        <taxon>Bacteroidota</taxon>
        <taxon>Flavobacteriia</taxon>
        <taxon>Flavobacteriales</taxon>
        <taxon>Flavobacteriaceae</taxon>
        <taxon>Capnocytophaga</taxon>
    </lineage>
</organism>
<dbReference type="RefSeq" id="WP_041984706.1">
    <property type="nucleotide sequence ID" value="NZ_JBIUQU010000001.1"/>
</dbReference>
<accession>A0A0B7IB85</accession>
<evidence type="ECO:0000313" key="2">
    <source>
        <dbReference type="Proteomes" id="UP000039370"/>
    </source>
</evidence>
<evidence type="ECO:0000313" key="1">
    <source>
        <dbReference type="EMBL" id="CEN47148.1"/>
    </source>
</evidence>
<name>A0A0B7IB85_9FLAO</name>
<dbReference type="Proteomes" id="UP000039370">
    <property type="component" value="Unassembled WGS sequence"/>
</dbReference>
<protein>
    <recommendedName>
        <fullName evidence="3">Lipocalin-like domain-containing protein</fullName>
    </recommendedName>
</protein>